<organism evidence="3 4">
    <name type="scientific">Nocardioides anomalus</name>
    <dbReference type="NCBI Taxonomy" id="2712223"/>
    <lineage>
        <taxon>Bacteria</taxon>
        <taxon>Bacillati</taxon>
        <taxon>Actinomycetota</taxon>
        <taxon>Actinomycetes</taxon>
        <taxon>Propionibacteriales</taxon>
        <taxon>Nocardioidaceae</taxon>
        <taxon>Nocardioides</taxon>
    </lineage>
</organism>
<proteinExistence type="predicted"/>
<feature type="transmembrane region" description="Helical" evidence="2">
    <location>
        <begin position="20"/>
        <end position="37"/>
    </location>
</feature>
<dbReference type="KEGG" id="nano:G5V58_17920"/>
<dbReference type="Proteomes" id="UP000502996">
    <property type="component" value="Chromosome"/>
</dbReference>
<sequence length="131" mass="13555">MPVLMVTLTSTRPAEVLRSSQLLTSAVVLGAAVFVYFHWRVIGRGARGGRTRRHAGWLTAGLFCAAVQGLVVAAVVGQVPTRVNALPVLAELATLTVLAGLIGVARRAAPPETPRSSAPASGCCSPWGRAS</sequence>
<feature type="region of interest" description="Disordered" evidence="1">
    <location>
        <begin position="109"/>
        <end position="131"/>
    </location>
</feature>
<evidence type="ECO:0000256" key="2">
    <source>
        <dbReference type="SAM" id="Phobius"/>
    </source>
</evidence>
<keyword evidence="2" id="KW-0812">Transmembrane</keyword>
<evidence type="ECO:0000313" key="4">
    <source>
        <dbReference type="Proteomes" id="UP000502996"/>
    </source>
</evidence>
<dbReference type="RefSeq" id="WP_165235757.1">
    <property type="nucleotide sequence ID" value="NZ_CP049257.1"/>
</dbReference>
<feature type="transmembrane region" description="Helical" evidence="2">
    <location>
        <begin position="57"/>
        <end position="79"/>
    </location>
</feature>
<accession>A0A6G6WH37</accession>
<name>A0A6G6WH37_9ACTN</name>
<evidence type="ECO:0000313" key="3">
    <source>
        <dbReference type="EMBL" id="QIG44405.1"/>
    </source>
</evidence>
<feature type="transmembrane region" description="Helical" evidence="2">
    <location>
        <begin position="85"/>
        <end position="105"/>
    </location>
</feature>
<reference evidence="3 4" key="1">
    <citation type="submission" date="2020-02" db="EMBL/GenBank/DDBJ databases">
        <title>Full genome sequence of Nocardioides sp. R-3366.</title>
        <authorList>
            <person name="Im W.-T."/>
        </authorList>
    </citation>
    <scope>NUCLEOTIDE SEQUENCE [LARGE SCALE GENOMIC DNA]</scope>
    <source>
        <strain evidence="3 4">R-3366</strain>
    </source>
</reference>
<keyword evidence="2" id="KW-0472">Membrane</keyword>
<protein>
    <submittedName>
        <fullName evidence="3">Uncharacterized protein</fullName>
    </submittedName>
</protein>
<dbReference type="EMBL" id="CP049257">
    <property type="protein sequence ID" value="QIG44405.1"/>
    <property type="molecule type" value="Genomic_DNA"/>
</dbReference>
<gene>
    <name evidence="3" type="ORF">G5V58_17920</name>
</gene>
<keyword evidence="2" id="KW-1133">Transmembrane helix</keyword>
<evidence type="ECO:0000256" key="1">
    <source>
        <dbReference type="SAM" id="MobiDB-lite"/>
    </source>
</evidence>
<dbReference type="AlphaFoldDB" id="A0A6G6WH37"/>
<keyword evidence="4" id="KW-1185">Reference proteome</keyword>